<dbReference type="PANTHER" id="PTHR24567">
    <property type="entry name" value="CRP FAMILY TRANSCRIPTIONAL REGULATORY PROTEIN"/>
    <property type="match status" value="1"/>
</dbReference>
<accession>A0A0K1PBW8</accession>
<dbReference type="Proteomes" id="UP000055590">
    <property type="component" value="Chromosome"/>
</dbReference>
<sequence length="158" mass="17052">MHPIVDALARCALFKDFSPTGLEIVAAIAQERVVPQGASIFVENMVGDSLYVLADGYVRICLRDANGRDRALGVLGEGDHFGELSLLTPGATRVVSAIAETEARIVEIRQKDFARLQAKKPQACLKLILAIAAGFGRNLSENRETLRSLLLSAAFRSS</sequence>
<dbReference type="CDD" id="cd00038">
    <property type="entry name" value="CAP_ED"/>
    <property type="match status" value="1"/>
</dbReference>
<dbReference type="PROSITE" id="PS50042">
    <property type="entry name" value="CNMP_BINDING_3"/>
    <property type="match status" value="1"/>
</dbReference>
<organism evidence="2 3">
    <name type="scientific">Vulgatibacter incomptus</name>
    <dbReference type="NCBI Taxonomy" id="1391653"/>
    <lineage>
        <taxon>Bacteria</taxon>
        <taxon>Pseudomonadati</taxon>
        <taxon>Myxococcota</taxon>
        <taxon>Myxococcia</taxon>
        <taxon>Myxococcales</taxon>
        <taxon>Cystobacterineae</taxon>
        <taxon>Vulgatibacteraceae</taxon>
        <taxon>Vulgatibacter</taxon>
    </lineage>
</organism>
<dbReference type="InterPro" id="IPR014710">
    <property type="entry name" value="RmlC-like_jellyroll"/>
</dbReference>
<protein>
    <submittedName>
        <fullName evidence="2">cAMP-binding protein</fullName>
    </submittedName>
</protein>
<dbReference type="KEGG" id="vin:AKJ08_1288"/>
<dbReference type="Pfam" id="PF00027">
    <property type="entry name" value="cNMP_binding"/>
    <property type="match status" value="1"/>
</dbReference>
<name>A0A0K1PBW8_9BACT</name>
<dbReference type="InterPro" id="IPR000595">
    <property type="entry name" value="cNMP-bd_dom"/>
</dbReference>
<dbReference type="SMART" id="SM00100">
    <property type="entry name" value="cNMP"/>
    <property type="match status" value="1"/>
</dbReference>
<dbReference type="GO" id="GO:0005829">
    <property type="term" value="C:cytosol"/>
    <property type="evidence" value="ECO:0007669"/>
    <property type="project" value="TreeGrafter"/>
</dbReference>
<evidence type="ECO:0000259" key="1">
    <source>
        <dbReference type="PROSITE" id="PS50042"/>
    </source>
</evidence>
<dbReference type="STRING" id="1391653.AKJ08_1288"/>
<dbReference type="InterPro" id="IPR018490">
    <property type="entry name" value="cNMP-bd_dom_sf"/>
</dbReference>
<feature type="domain" description="Cyclic nucleotide-binding" evidence="1">
    <location>
        <begin position="13"/>
        <end position="116"/>
    </location>
</feature>
<reference evidence="2 3" key="1">
    <citation type="submission" date="2015-08" db="EMBL/GenBank/DDBJ databases">
        <authorList>
            <person name="Babu N.S."/>
            <person name="Beckwith C.J."/>
            <person name="Beseler K.G."/>
            <person name="Brison A."/>
            <person name="Carone J.V."/>
            <person name="Caskin T.P."/>
            <person name="Diamond M."/>
            <person name="Durham M.E."/>
            <person name="Foxe J.M."/>
            <person name="Go M."/>
            <person name="Henderson B.A."/>
            <person name="Jones I.B."/>
            <person name="McGettigan J.A."/>
            <person name="Micheletti S.J."/>
            <person name="Nasrallah M.E."/>
            <person name="Ortiz D."/>
            <person name="Piller C.R."/>
            <person name="Privatt S.R."/>
            <person name="Schneider S.L."/>
            <person name="Sharp S."/>
            <person name="Smith T.C."/>
            <person name="Stanton J.D."/>
            <person name="Ullery H.E."/>
            <person name="Wilson R.J."/>
            <person name="Serrano M.G."/>
            <person name="Buck G."/>
            <person name="Lee V."/>
            <person name="Wang Y."/>
            <person name="Carvalho R."/>
            <person name="Voegtly L."/>
            <person name="Shi R."/>
            <person name="Duckworth R."/>
            <person name="Johnson A."/>
            <person name="Loviza R."/>
            <person name="Walstead R."/>
            <person name="Shah Z."/>
            <person name="Kiflezghi M."/>
            <person name="Wade K."/>
            <person name="Ball S.L."/>
            <person name="Bradley K.W."/>
            <person name="Asai D.J."/>
            <person name="Bowman C.A."/>
            <person name="Russell D.A."/>
            <person name="Pope W.H."/>
            <person name="Jacobs-Sera D."/>
            <person name="Hendrix R.W."/>
            <person name="Hatfull G.F."/>
        </authorList>
    </citation>
    <scope>NUCLEOTIDE SEQUENCE [LARGE SCALE GENOMIC DNA]</scope>
    <source>
        <strain evidence="2 3">DSM 27710</strain>
    </source>
</reference>
<dbReference type="PANTHER" id="PTHR24567:SF74">
    <property type="entry name" value="HTH-TYPE TRANSCRIPTIONAL REGULATOR ARCR"/>
    <property type="match status" value="1"/>
</dbReference>
<dbReference type="GO" id="GO:0003700">
    <property type="term" value="F:DNA-binding transcription factor activity"/>
    <property type="evidence" value="ECO:0007669"/>
    <property type="project" value="TreeGrafter"/>
</dbReference>
<dbReference type="SUPFAM" id="SSF51206">
    <property type="entry name" value="cAMP-binding domain-like"/>
    <property type="match status" value="1"/>
</dbReference>
<dbReference type="Gene3D" id="2.60.120.10">
    <property type="entry name" value="Jelly Rolls"/>
    <property type="match status" value="1"/>
</dbReference>
<evidence type="ECO:0000313" key="2">
    <source>
        <dbReference type="EMBL" id="AKU90901.1"/>
    </source>
</evidence>
<dbReference type="InterPro" id="IPR050397">
    <property type="entry name" value="Env_Response_Regulators"/>
</dbReference>
<keyword evidence="3" id="KW-1185">Reference proteome</keyword>
<proteinExistence type="predicted"/>
<gene>
    <name evidence="2" type="ORF">AKJ08_1288</name>
</gene>
<evidence type="ECO:0000313" key="3">
    <source>
        <dbReference type="Proteomes" id="UP000055590"/>
    </source>
</evidence>
<dbReference type="AlphaFoldDB" id="A0A0K1PBW8"/>
<dbReference type="EMBL" id="CP012332">
    <property type="protein sequence ID" value="AKU90901.1"/>
    <property type="molecule type" value="Genomic_DNA"/>
</dbReference>